<dbReference type="HAMAP" id="MF_00138">
    <property type="entry name" value="GARS"/>
    <property type="match status" value="1"/>
</dbReference>
<evidence type="ECO:0000256" key="1">
    <source>
        <dbReference type="ARBA" id="ARBA00005174"/>
    </source>
</evidence>
<dbReference type="InterPro" id="IPR020559">
    <property type="entry name" value="PRibGlycinamide_synth_CS"/>
</dbReference>
<dbReference type="GO" id="GO:0046872">
    <property type="term" value="F:metal ion binding"/>
    <property type="evidence" value="ECO:0007669"/>
    <property type="project" value="UniProtKB-KW"/>
</dbReference>
<dbReference type="PROSITE" id="PS00184">
    <property type="entry name" value="GARS"/>
    <property type="match status" value="1"/>
</dbReference>
<keyword evidence="3" id="KW-0436">Ligase</keyword>
<comment type="catalytic activity">
    <reaction evidence="12">
        <text>2-formamido-N(1)-(5-O-phospho-beta-D-ribosyl)acetamidine + ATP = 5-amino-1-(5-phospho-beta-D-ribosyl)imidazole + ADP + phosphate + H(+)</text>
        <dbReference type="Rhea" id="RHEA:23032"/>
        <dbReference type="ChEBI" id="CHEBI:15378"/>
        <dbReference type="ChEBI" id="CHEBI:30616"/>
        <dbReference type="ChEBI" id="CHEBI:43474"/>
        <dbReference type="ChEBI" id="CHEBI:137981"/>
        <dbReference type="ChEBI" id="CHEBI:147287"/>
        <dbReference type="ChEBI" id="CHEBI:456216"/>
        <dbReference type="EC" id="6.3.3.1"/>
    </reaction>
</comment>
<gene>
    <name evidence="15" type="ORF">ZT3D7_G8162</name>
</gene>
<evidence type="ECO:0000256" key="11">
    <source>
        <dbReference type="ARBA" id="ARBA00042864"/>
    </source>
</evidence>
<proteinExistence type="inferred from homology"/>
<evidence type="ECO:0000256" key="3">
    <source>
        <dbReference type="ARBA" id="ARBA00022598"/>
    </source>
</evidence>
<dbReference type="PANTHER" id="PTHR43472">
    <property type="entry name" value="PHOSPHORIBOSYLAMINE--GLYCINE LIGASE"/>
    <property type="match status" value="1"/>
</dbReference>
<keyword evidence="4" id="KW-0479">Metal-binding</keyword>
<evidence type="ECO:0000256" key="9">
    <source>
        <dbReference type="ARBA" id="ARBA00038345"/>
    </source>
</evidence>
<dbReference type="AlphaFoldDB" id="A0A1X7S054"/>
<dbReference type="EC" id="6.3.4.13" evidence="2"/>
<evidence type="ECO:0000256" key="6">
    <source>
        <dbReference type="ARBA" id="ARBA00022755"/>
    </source>
</evidence>
<evidence type="ECO:0000256" key="8">
    <source>
        <dbReference type="ARBA" id="ARBA00023211"/>
    </source>
</evidence>
<evidence type="ECO:0000256" key="7">
    <source>
        <dbReference type="ARBA" id="ARBA00022840"/>
    </source>
</evidence>
<dbReference type="GO" id="GO:0006189">
    <property type="term" value="P:'de novo' IMP biosynthetic process"/>
    <property type="evidence" value="ECO:0007669"/>
    <property type="project" value="UniProtKB-UniPathway"/>
</dbReference>
<dbReference type="STRING" id="1276538.A0A1X7S054"/>
<organism evidence="15 16">
    <name type="scientific">Zymoseptoria tritici (strain ST99CH_3D7)</name>
    <dbReference type="NCBI Taxonomy" id="1276538"/>
    <lineage>
        <taxon>Eukaryota</taxon>
        <taxon>Fungi</taxon>
        <taxon>Dikarya</taxon>
        <taxon>Ascomycota</taxon>
        <taxon>Pezizomycotina</taxon>
        <taxon>Dothideomycetes</taxon>
        <taxon>Dothideomycetidae</taxon>
        <taxon>Mycosphaerellales</taxon>
        <taxon>Mycosphaerellaceae</taxon>
        <taxon>Zymoseptoria</taxon>
    </lineage>
</organism>
<dbReference type="Gene3D" id="3.90.600.10">
    <property type="entry name" value="Phosphoribosylglycinamide synthetase, C-terminal domain"/>
    <property type="match status" value="1"/>
</dbReference>
<dbReference type="InterPro" id="IPR016185">
    <property type="entry name" value="PreATP-grasp_dom_sf"/>
</dbReference>
<dbReference type="EMBL" id="LT853699">
    <property type="protein sequence ID" value="SMQ53009.1"/>
    <property type="molecule type" value="Genomic_DNA"/>
</dbReference>
<evidence type="ECO:0000256" key="13">
    <source>
        <dbReference type="PROSITE-ProRule" id="PRU00409"/>
    </source>
</evidence>
<dbReference type="Proteomes" id="UP000215127">
    <property type="component" value="Chromosome 8"/>
</dbReference>
<evidence type="ECO:0000313" key="16">
    <source>
        <dbReference type="Proteomes" id="UP000215127"/>
    </source>
</evidence>
<dbReference type="GO" id="GO:0004637">
    <property type="term" value="F:phosphoribosylamine-glycine ligase activity"/>
    <property type="evidence" value="ECO:0007669"/>
    <property type="project" value="UniProtKB-EC"/>
</dbReference>
<comment type="similarity">
    <text evidence="9">Belongs to the GARS family.</text>
</comment>
<evidence type="ECO:0000313" key="15">
    <source>
        <dbReference type="EMBL" id="SMQ53009.1"/>
    </source>
</evidence>
<dbReference type="SUPFAM" id="SSF51246">
    <property type="entry name" value="Rudiment single hybrid motif"/>
    <property type="match status" value="1"/>
</dbReference>
<dbReference type="UniPathway" id="UPA00074">
    <property type="reaction ID" value="UER00125"/>
</dbReference>
<dbReference type="InterPro" id="IPR020562">
    <property type="entry name" value="PRibGlycinamide_synth_N"/>
</dbReference>
<dbReference type="InterPro" id="IPR020560">
    <property type="entry name" value="PRibGlycinamide_synth_C-dom"/>
</dbReference>
<dbReference type="NCBIfam" id="TIGR00877">
    <property type="entry name" value="purD"/>
    <property type="match status" value="1"/>
</dbReference>
<dbReference type="SUPFAM" id="SSF56059">
    <property type="entry name" value="Glutathione synthetase ATP-binding domain-like"/>
    <property type="match status" value="1"/>
</dbReference>
<keyword evidence="7 13" id="KW-0067">ATP-binding</keyword>
<reference evidence="15 16" key="1">
    <citation type="submission" date="2016-06" db="EMBL/GenBank/DDBJ databases">
        <authorList>
            <person name="Kjaerup R.B."/>
            <person name="Dalgaard T.S."/>
            <person name="Juul-Madsen H.R."/>
        </authorList>
    </citation>
    <scope>NUCLEOTIDE SEQUENCE [LARGE SCALE GENOMIC DNA]</scope>
</reference>
<keyword evidence="6" id="KW-0658">Purine biosynthesis</keyword>
<dbReference type="InterPro" id="IPR011054">
    <property type="entry name" value="Rudment_hybrid_motif"/>
</dbReference>
<keyword evidence="16" id="KW-1185">Reference proteome</keyword>
<dbReference type="FunFam" id="3.90.600.10:FF:000001">
    <property type="entry name" value="Trifunctional purine biosynthetic protein adenosine-3"/>
    <property type="match status" value="1"/>
</dbReference>
<keyword evidence="8" id="KW-0464">Manganese</keyword>
<name>A0A1X7S054_ZYMT9</name>
<evidence type="ECO:0000256" key="2">
    <source>
        <dbReference type="ARBA" id="ARBA00013255"/>
    </source>
</evidence>
<dbReference type="Pfam" id="PF02843">
    <property type="entry name" value="GARS_C"/>
    <property type="match status" value="1"/>
</dbReference>
<dbReference type="SUPFAM" id="SSF52440">
    <property type="entry name" value="PreATP-grasp domain"/>
    <property type="match status" value="1"/>
</dbReference>
<accession>A0A1X7S054</accession>
<dbReference type="PANTHER" id="PTHR43472:SF1">
    <property type="entry name" value="PHOSPHORIBOSYLAMINE--GLYCINE LIGASE, CHLOROPLASTIC"/>
    <property type="match status" value="1"/>
</dbReference>
<evidence type="ECO:0000256" key="12">
    <source>
        <dbReference type="ARBA" id="ARBA00049057"/>
    </source>
</evidence>
<evidence type="ECO:0000256" key="10">
    <source>
        <dbReference type="ARBA" id="ARBA00042242"/>
    </source>
</evidence>
<dbReference type="InterPro" id="IPR037123">
    <property type="entry name" value="PRibGlycinamide_synth_C_sf"/>
</dbReference>
<dbReference type="Pfam" id="PF01071">
    <property type="entry name" value="GARS_A"/>
    <property type="match status" value="1"/>
</dbReference>
<dbReference type="InterPro" id="IPR020561">
    <property type="entry name" value="PRibGlycinamid_synth_ATP-grasp"/>
</dbReference>
<keyword evidence="5 13" id="KW-0547">Nucleotide-binding</keyword>
<dbReference type="FunFam" id="3.40.50.20:FF:000006">
    <property type="entry name" value="Phosphoribosylamine--glycine ligase, chloroplastic"/>
    <property type="match status" value="1"/>
</dbReference>
<dbReference type="PROSITE" id="PS50975">
    <property type="entry name" value="ATP_GRASP"/>
    <property type="match status" value="1"/>
</dbReference>
<dbReference type="FunFam" id="3.30.470.20:FF:000018">
    <property type="entry name" value="Trifunctional purine biosynthetic protein adenosine-3"/>
    <property type="match status" value="1"/>
</dbReference>
<feature type="domain" description="ATP-grasp" evidence="14">
    <location>
        <begin position="116"/>
        <end position="322"/>
    </location>
</feature>
<evidence type="ECO:0000259" key="14">
    <source>
        <dbReference type="PROSITE" id="PS50975"/>
    </source>
</evidence>
<dbReference type="Gene3D" id="3.40.50.20">
    <property type="match status" value="1"/>
</dbReference>
<evidence type="ECO:0000256" key="4">
    <source>
        <dbReference type="ARBA" id="ARBA00022723"/>
    </source>
</evidence>
<dbReference type="Gene3D" id="3.30.1490.20">
    <property type="entry name" value="ATP-grasp fold, A domain"/>
    <property type="match status" value="1"/>
</dbReference>
<dbReference type="InterPro" id="IPR000115">
    <property type="entry name" value="PRibGlycinamide_synth"/>
</dbReference>
<protein>
    <recommendedName>
        <fullName evidence="2">phosphoribosylamine--glycine ligase</fullName>
        <ecNumber evidence="2">6.3.4.13</ecNumber>
    </recommendedName>
    <alternativeName>
        <fullName evidence="10">Glycinamide ribonucleotide synthetase</fullName>
    </alternativeName>
    <alternativeName>
        <fullName evidence="11">Phosphoribosylglycinamide synthetase</fullName>
    </alternativeName>
</protein>
<evidence type="ECO:0000256" key="5">
    <source>
        <dbReference type="ARBA" id="ARBA00022741"/>
    </source>
</evidence>
<dbReference type="Pfam" id="PF02844">
    <property type="entry name" value="GARS_N"/>
    <property type="match status" value="1"/>
</dbReference>
<dbReference type="Gene3D" id="3.30.470.20">
    <property type="entry name" value="ATP-grasp fold, B domain"/>
    <property type="match status" value="1"/>
</dbReference>
<comment type="pathway">
    <text evidence="1">Purine metabolism; IMP biosynthesis via de novo pathway; N(1)-(5-phospho-D-ribosyl)glycinamide from 5-phospho-alpha-D-ribose 1-diphosphate: step 2/2.</text>
</comment>
<dbReference type="GO" id="GO:0004641">
    <property type="term" value="F:phosphoribosylformylglycinamidine cyclo-ligase activity"/>
    <property type="evidence" value="ECO:0007669"/>
    <property type="project" value="UniProtKB-EC"/>
</dbReference>
<dbReference type="FunFam" id="3.30.1490.20:FF:000006">
    <property type="entry name" value="phosphoribosylamine--glycine ligase, chloroplastic-like"/>
    <property type="match status" value="1"/>
</dbReference>
<dbReference type="InterPro" id="IPR011761">
    <property type="entry name" value="ATP-grasp"/>
</dbReference>
<dbReference type="GO" id="GO:0005524">
    <property type="term" value="F:ATP binding"/>
    <property type="evidence" value="ECO:0007669"/>
    <property type="project" value="UniProtKB-UniRule"/>
</dbReference>
<dbReference type="SMART" id="SM01209">
    <property type="entry name" value="GARS_A"/>
    <property type="match status" value="1"/>
</dbReference>
<sequence>MTNQLRILLVGNGGREHTLAWKLAQSPLVDEIHVVPGNGGTASVKKCTNITSVPDKDFPALAQYAKSNNINLLIPGPEAPLVKGIADIFAEHAPCIPCFGPSKAAANMEGSKAFSKDFMKRHNIPTARFENFDNYEAASKHLETVDYKVVIKADGLAGGKGVVLPQTKEEAQSNLKDMMLAKEFGDAGSTVVIEECLEGDEISILSLSDGQSILSLPAAQDHKRIRDGDEGPNTGGMGTYAPAPVATKEILDEIERTTLRPTIEGMRKEGMPFVGCLFTGYMLTKNGPRLLEYNVRFGDPETQSCLSLLQSDLAELIVACTNGSLNSKTIEVASGSACTVVLAAGGYPENPKTGFEMTVNEPQNGVNYFHAGTTVKDGKLVTSGGRVIASTATGSTLQEARDKAYEGVKGIHFDGAQYRTDIAYRALR</sequence>
<dbReference type="InterPro" id="IPR013815">
    <property type="entry name" value="ATP_grasp_subdomain_1"/>
</dbReference>
<dbReference type="GO" id="GO:0009113">
    <property type="term" value="P:purine nucleobase biosynthetic process"/>
    <property type="evidence" value="ECO:0007669"/>
    <property type="project" value="InterPro"/>
</dbReference>
<dbReference type="SMART" id="SM01210">
    <property type="entry name" value="GARS_C"/>
    <property type="match status" value="1"/>
</dbReference>